<dbReference type="InterPro" id="IPR007863">
    <property type="entry name" value="Peptidase_M16_C"/>
</dbReference>
<dbReference type="EC" id="3.4.24.56" evidence="8"/>
<evidence type="ECO:0000256" key="1">
    <source>
        <dbReference type="ARBA" id="ARBA00007261"/>
    </source>
</evidence>
<dbReference type="GO" id="GO:0004222">
    <property type="term" value="F:metalloendopeptidase activity"/>
    <property type="evidence" value="ECO:0007669"/>
    <property type="project" value="UniProtKB-EC"/>
</dbReference>
<evidence type="ECO:0000256" key="5">
    <source>
        <dbReference type="ARBA" id="ARBA00022833"/>
    </source>
</evidence>
<dbReference type="Pfam" id="PF00675">
    <property type="entry name" value="Peptidase_M16"/>
    <property type="match status" value="1"/>
</dbReference>
<feature type="domain" description="Peptidase M16 N-terminal" evidence="13">
    <location>
        <begin position="44"/>
        <end position="177"/>
    </location>
</feature>
<evidence type="ECO:0000256" key="7">
    <source>
        <dbReference type="ARBA" id="ARBA00052248"/>
    </source>
</evidence>
<keyword evidence="5" id="KW-0862">Zinc</keyword>
<dbReference type="Proteomes" id="UP000663836">
    <property type="component" value="Unassembled WGS sequence"/>
</dbReference>
<keyword evidence="2" id="KW-0645">Protease</keyword>
<evidence type="ECO:0000256" key="8">
    <source>
        <dbReference type="ARBA" id="ARBA00066874"/>
    </source>
</evidence>
<dbReference type="SUPFAM" id="SSF63411">
    <property type="entry name" value="LuxS/MPP-like metallohydrolase"/>
    <property type="match status" value="4"/>
</dbReference>
<dbReference type="Gene3D" id="3.30.830.10">
    <property type="entry name" value="Metalloenzyme, LuxS/M16 peptidase-like"/>
    <property type="match status" value="4"/>
</dbReference>
<keyword evidence="4" id="KW-0378">Hydrolase</keyword>
<dbReference type="InterPro" id="IPR011249">
    <property type="entry name" value="Metalloenz_LuxS/M16"/>
</dbReference>
<proteinExistence type="inferred from homology"/>
<keyword evidence="3" id="KW-0479">Metal-binding</keyword>
<dbReference type="GO" id="GO:0005739">
    <property type="term" value="C:mitochondrion"/>
    <property type="evidence" value="ECO:0007669"/>
    <property type="project" value="TreeGrafter"/>
</dbReference>
<evidence type="ECO:0000313" key="18">
    <source>
        <dbReference type="Proteomes" id="UP000663836"/>
    </source>
</evidence>
<dbReference type="InterPro" id="IPR032632">
    <property type="entry name" value="Peptidase_M16_M"/>
</dbReference>
<sequence>MAIDSEKQVSSSDSTIVRIVDNIKKSDCDPWNYRGLELANGMLVVLISHPNIDKAAAALDVTIGSLADTRDVPGIAHFLEHMLFMGSSKYPGENEYSKLIEGNGGYSNAFTSGDHTNYYFDINPSLLPNALDVFAQFFISPLFAASSTDRELEAVNSEYEGNLFKDPWRIAQLEKSTSDIEHPYSGFSIGNTESLRITPKQRGIDIREVLLDFYRTQYSSNRMSLAVLGNLSDASRVALQNKSLDELQSLVINSFKDVPNKKLKKPKYSPDPYGEKNRKTICYVVPVKENRHLSINWVIPDHRELYYCNPESYLSHLIGHEGDGSVLSYLKQLGLATELSAGDKNSAPGFNFFTVDMELTIEGLNRWEQVIYIVYQYFAMLRKEGPKEWIFDECKNINEMQFQFREKERPDDFVSNVAGRIRDYPLTECLSGCYEMREFRPDLINEVLNEYLIPSKMRVFLASKEFESIATEKEKWFGTQYKKEHLPNEFIQKCETCEIISELHLPKPNEFIPTDFHLFSKEKNSIRPQLPIKIKENEYYRLYYADDSFYNLPRAYLYFEFRNPLGYVDPIHFNMSTLYVELVEDSLTEFVYPAQLGGLQHELSAVNCGFQLSIYGYNHKIKQLLDTIIDRMVNIKLDAQRFENIKEKVKRALQNFRRDVPYQMAHFGVTYLTADHQWNKDELLSCIDGITMYDVESFIPRMLNRFYTDSLMYGNLTQNQAIEYMTLVEQKFQEKRFYQPLFPSMWFNQRELILPEGCNYAYTMLNDAHQLHAIEIYLQCFQQTLENNALLELFCHLVDEPCFNQLRTKEQLGYIVSAGARRSRGVQGFRVIVQSARELDYVNQRIELFIDSMREYIHKMPDELFKVQREGFMVKKVEVPKKMQSQGNKFWNEITNHQFCFNRPQLEVEIVKNFERNDLLRFYDHYISPHSIYRRKLALHVNPSLLAFKKPIAEIIAEEKNDELNTMIDKELLLNDGEERIQAETSITADIDHEAIKLTEQPVIIDDLIDKHLQETEQNLSTKEIKLPKVEWIDNIPIWKSKLSCYPVAPSYDKIDVPVLCKL</sequence>
<protein>
    <recommendedName>
        <fullName evidence="9">Insulin-degrading enzyme</fullName>
        <ecNumber evidence="8">3.4.24.56</ecNumber>
    </recommendedName>
    <alternativeName>
        <fullName evidence="11">Insulin protease</fullName>
    </alternativeName>
    <alternativeName>
        <fullName evidence="10">Insulysin</fullName>
    </alternativeName>
</protein>
<dbReference type="PROSITE" id="PS00143">
    <property type="entry name" value="INSULINASE"/>
    <property type="match status" value="1"/>
</dbReference>
<dbReference type="GO" id="GO:0043171">
    <property type="term" value="P:peptide catabolic process"/>
    <property type="evidence" value="ECO:0007669"/>
    <property type="project" value="TreeGrafter"/>
</dbReference>
<dbReference type="PANTHER" id="PTHR43690">
    <property type="entry name" value="NARDILYSIN"/>
    <property type="match status" value="1"/>
</dbReference>
<accession>A0A818MPC8</accession>
<dbReference type="Pfam" id="PF22456">
    <property type="entry name" value="PqqF-like_C_4"/>
    <property type="match status" value="1"/>
</dbReference>
<evidence type="ECO:0000256" key="3">
    <source>
        <dbReference type="ARBA" id="ARBA00022723"/>
    </source>
</evidence>
<dbReference type="Pfam" id="PF16187">
    <property type="entry name" value="Peptidase_M16_M"/>
    <property type="match status" value="1"/>
</dbReference>
<dbReference type="GO" id="GO:0046872">
    <property type="term" value="F:metal ion binding"/>
    <property type="evidence" value="ECO:0007669"/>
    <property type="project" value="UniProtKB-KW"/>
</dbReference>
<evidence type="ECO:0000256" key="6">
    <source>
        <dbReference type="ARBA" id="ARBA00023049"/>
    </source>
</evidence>
<feature type="domain" description="Coenzyme PQQ synthesis protein F-like C-terminal lobe" evidence="16">
    <location>
        <begin position="793"/>
        <end position="891"/>
    </location>
</feature>
<evidence type="ECO:0000256" key="2">
    <source>
        <dbReference type="ARBA" id="ARBA00022670"/>
    </source>
</evidence>
<evidence type="ECO:0000256" key="4">
    <source>
        <dbReference type="ARBA" id="ARBA00022801"/>
    </source>
</evidence>
<comment type="caution">
    <text evidence="17">The sequence shown here is derived from an EMBL/GenBank/DDBJ whole genome shotgun (WGS) entry which is preliminary data.</text>
</comment>
<evidence type="ECO:0000256" key="12">
    <source>
        <dbReference type="RuleBase" id="RU004447"/>
    </source>
</evidence>
<evidence type="ECO:0000313" key="17">
    <source>
        <dbReference type="EMBL" id="CAF3592666.1"/>
    </source>
</evidence>
<dbReference type="AlphaFoldDB" id="A0A818MPC8"/>
<keyword evidence="6" id="KW-0482">Metalloprotease</keyword>
<dbReference type="InterPro" id="IPR001431">
    <property type="entry name" value="Pept_M16_Zn_BS"/>
</dbReference>
<dbReference type="FunFam" id="3.30.830.10:FF:000004">
    <property type="entry name" value="Putative insulin-degrading enzyme"/>
    <property type="match status" value="1"/>
</dbReference>
<dbReference type="FunFam" id="3.30.830.10:FF:000003">
    <property type="entry name" value="Insulin-degrading enzyme"/>
    <property type="match status" value="1"/>
</dbReference>
<dbReference type="PANTHER" id="PTHR43690:SF18">
    <property type="entry name" value="INSULIN-DEGRADING ENZYME-RELATED"/>
    <property type="match status" value="1"/>
</dbReference>
<organism evidence="17 18">
    <name type="scientific">Rotaria sordida</name>
    <dbReference type="NCBI Taxonomy" id="392033"/>
    <lineage>
        <taxon>Eukaryota</taxon>
        <taxon>Metazoa</taxon>
        <taxon>Spiralia</taxon>
        <taxon>Gnathifera</taxon>
        <taxon>Rotifera</taxon>
        <taxon>Eurotatoria</taxon>
        <taxon>Bdelloidea</taxon>
        <taxon>Philodinida</taxon>
        <taxon>Philodinidae</taxon>
        <taxon>Rotaria</taxon>
    </lineage>
</organism>
<evidence type="ECO:0000256" key="9">
    <source>
        <dbReference type="ARBA" id="ARBA00070422"/>
    </source>
</evidence>
<comment type="catalytic activity">
    <reaction evidence="7">
        <text>Degradation of insulin, glucagon and other polypeptides. No action on proteins.</text>
        <dbReference type="EC" id="3.4.24.56"/>
    </reaction>
</comment>
<evidence type="ECO:0000256" key="11">
    <source>
        <dbReference type="ARBA" id="ARBA00080349"/>
    </source>
</evidence>
<dbReference type="EMBL" id="CAJOBD010000144">
    <property type="protein sequence ID" value="CAF3592666.1"/>
    <property type="molecule type" value="Genomic_DNA"/>
</dbReference>
<dbReference type="GO" id="GO:0051603">
    <property type="term" value="P:proteolysis involved in protein catabolic process"/>
    <property type="evidence" value="ECO:0007669"/>
    <property type="project" value="TreeGrafter"/>
</dbReference>
<evidence type="ECO:0000256" key="10">
    <source>
        <dbReference type="ARBA" id="ARBA00074992"/>
    </source>
</evidence>
<dbReference type="InterPro" id="IPR054734">
    <property type="entry name" value="PqqF-like_C_4"/>
</dbReference>
<dbReference type="InterPro" id="IPR011765">
    <property type="entry name" value="Pept_M16_N"/>
</dbReference>
<evidence type="ECO:0000259" key="14">
    <source>
        <dbReference type="Pfam" id="PF05193"/>
    </source>
</evidence>
<feature type="domain" description="Peptidase M16 C-terminal" evidence="14">
    <location>
        <begin position="207"/>
        <end position="397"/>
    </location>
</feature>
<dbReference type="Pfam" id="PF05193">
    <property type="entry name" value="Peptidase_M16_C"/>
    <property type="match status" value="1"/>
</dbReference>
<reference evidence="17" key="1">
    <citation type="submission" date="2021-02" db="EMBL/GenBank/DDBJ databases">
        <authorList>
            <person name="Nowell W R."/>
        </authorList>
    </citation>
    <scope>NUCLEOTIDE SEQUENCE</scope>
</reference>
<evidence type="ECO:0000259" key="15">
    <source>
        <dbReference type="Pfam" id="PF16187"/>
    </source>
</evidence>
<feature type="domain" description="Peptidase M16 middle/third" evidence="15">
    <location>
        <begin position="402"/>
        <end position="685"/>
    </location>
</feature>
<gene>
    <name evidence="17" type="ORF">JBS370_LOCUS3376</name>
</gene>
<comment type="similarity">
    <text evidence="1 12">Belongs to the peptidase M16 family.</text>
</comment>
<dbReference type="InterPro" id="IPR050626">
    <property type="entry name" value="Peptidase_M16"/>
</dbReference>
<evidence type="ECO:0000259" key="16">
    <source>
        <dbReference type="Pfam" id="PF22456"/>
    </source>
</evidence>
<evidence type="ECO:0000259" key="13">
    <source>
        <dbReference type="Pfam" id="PF00675"/>
    </source>
</evidence>
<dbReference type="GO" id="GO:0005829">
    <property type="term" value="C:cytosol"/>
    <property type="evidence" value="ECO:0007669"/>
    <property type="project" value="TreeGrafter"/>
</dbReference>
<name>A0A818MPC8_9BILA</name>
<dbReference type="FunFam" id="3.30.830.10:FF:000005">
    <property type="entry name" value="nardilysin isoform X1"/>
    <property type="match status" value="1"/>
</dbReference>